<feature type="region of interest" description="Disordered" evidence="1">
    <location>
        <begin position="1"/>
        <end position="67"/>
    </location>
</feature>
<dbReference type="PANTHER" id="PTHR38790">
    <property type="entry name" value="2EXR DOMAIN-CONTAINING PROTEIN-RELATED"/>
    <property type="match status" value="1"/>
</dbReference>
<accession>A0AAN6PCV5</accession>
<dbReference type="Pfam" id="PF24864">
    <property type="entry name" value="DUF7730"/>
    <property type="match status" value="1"/>
</dbReference>
<dbReference type="Proteomes" id="UP001303115">
    <property type="component" value="Unassembled WGS sequence"/>
</dbReference>
<dbReference type="PANTHER" id="PTHR38790:SF4">
    <property type="entry name" value="2EXR DOMAIN-CONTAINING PROTEIN"/>
    <property type="match status" value="1"/>
</dbReference>
<protein>
    <recommendedName>
        <fullName evidence="2">DUF7730 domain-containing protein</fullName>
    </recommendedName>
</protein>
<comment type="caution">
    <text evidence="3">The sequence shown here is derived from an EMBL/GenBank/DDBJ whole genome shotgun (WGS) entry which is preliminary data.</text>
</comment>
<name>A0AAN6PCV5_9PEZI</name>
<evidence type="ECO:0000313" key="4">
    <source>
        <dbReference type="Proteomes" id="UP001303115"/>
    </source>
</evidence>
<dbReference type="InterPro" id="IPR056632">
    <property type="entry name" value="DUF7730"/>
</dbReference>
<reference evidence="4" key="1">
    <citation type="journal article" date="2023" name="Mol. Phylogenet. Evol.">
        <title>Genome-scale phylogeny and comparative genomics of the fungal order Sordariales.</title>
        <authorList>
            <person name="Hensen N."/>
            <person name="Bonometti L."/>
            <person name="Westerberg I."/>
            <person name="Brannstrom I.O."/>
            <person name="Guillou S."/>
            <person name="Cros-Aarteil S."/>
            <person name="Calhoun S."/>
            <person name="Haridas S."/>
            <person name="Kuo A."/>
            <person name="Mondo S."/>
            <person name="Pangilinan J."/>
            <person name="Riley R."/>
            <person name="LaButti K."/>
            <person name="Andreopoulos B."/>
            <person name="Lipzen A."/>
            <person name="Chen C."/>
            <person name="Yan M."/>
            <person name="Daum C."/>
            <person name="Ng V."/>
            <person name="Clum A."/>
            <person name="Steindorff A."/>
            <person name="Ohm R.A."/>
            <person name="Martin F."/>
            <person name="Silar P."/>
            <person name="Natvig D.O."/>
            <person name="Lalanne C."/>
            <person name="Gautier V."/>
            <person name="Ament-Velasquez S.L."/>
            <person name="Kruys A."/>
            <person name="Hutchinson M.I."/>
            <person name="Powell A.J."/>
            <person name="Barry K."/>
            <person name="Miller A.N."/>
            <person name="Grigoriev I.V."/>
            <person name="Debuchy R."/>
            <person name="Gladieux P."/>
            <person name="Hiltunen Thoren M."/>
            <person name="Johannesson H."/>
        </authorList>
    </citation>
    <scope>NUCLEOTIDE SEQUENCE [LARGE SCALE GENOMIC DNA]</scope>
    <source>
        <strain evidence="4">CBS 284.82</strain>
    </source>
</reference>
<sequence length="376" mass="42242">MGFIRQVLRGKLPSRRRQRNNEPEQSPPPTAPIHALDTLPSLPIPRRPLTPTPPHPQQQPPSPFFRLPPELRQQIYRLVLSTREIHLDMRYTAAETTTPHSTRGAYLEPSRRWRWRASTCHRHPDAQPLSDRCGWGGPPLTACHLFPGTTCSVGREVLGLLLACRLAYREVVEVLYGENTFHVGTGAVVLYTDRLLPRERARAVRRLVYRVTEESVWGYAEEHLGIAPGLEAYGVLLGRVPRAFPGLVELVVVVQGALEMGRVHWGRGRRDLLEAGATRHCLLGAMDAVVRGFGGRLGECVLAMRHTAFDRIMEAERVSAEKFESRAGKWVQFWRPVTVACGDEMLEAGYWVRRASPEENAGPQLYYDLGALSSST</sequence>
<dbReference type="EMBL" id="MU854516">
    <property type="protein sequence ID" value="KAK4033677.1"/>
    <property type="molecule type" value="Genomic_DNA"/>
</dbReference>
<feature type="domain" description="DUF7730" evidence="2">
    <location>
        <begin position="58"/>
        <end position="212"/>
    </location>
</feature>
<proteinExistence type="predicted"/>
<dbReference type="AlphaFoldDB" id="A0AAN6PCV5"/>
<evidence type="ECO:0000313" key="3">
    <source>
        <dbReference type="EMBL" id="KAK4033677.1"/>
    </source>
</evidence>
<keyword evidence="4" id="KW-1185">Reference proteome</keyword>
<evidence type="ECO:0000256" key="1">
    <source>
        <dbReference type="SAM" id="MobiDB-lite"/>
    </source>
</evidence>
<feature type="compositionally biased region" description="Pro residues" evidence="1">
    <location>
        <begin position="42"/>
        <end position="63"/>
    </location>
</feature>
<organism evidence="3 4">
    <name type="scientific">Parachaetomium inaequale</name>
    <dbReference type="NCBI Taxonomy" id="2588326"/>
    <lineage>
        <taxon>Eukaryota</taxon>
        <taxon>Fungi</taxon>
        <taxon>Dikarya</taxon>
        <taxon>Ascomycota</taxon>
        <taxon>Pezizomycotina</taxon>
        <taxon>Sordariomycetes</taxon>
        <taxon>Sordariomycetidae</taxon>
        <taxon>Sordariales</taxon>
        <taxon>Chaetomiaceae</taxon>
        <taxon>Parachaetomium</taxon>
    </lineage>
</organism>
<gene>
    <name evidence="3" type="ORF">C8A01DRAFT_49790</name>
</gene>
<evidence type="ECO:0000259" key="2">
    <source>
        <dbReference type="Pfam" id="PF24864"/>
    </source>
</evidence>